<accession>A0AAU9V6C6</accession>
<evidence type="ECO:0008006" key="3">
    <source>
        <dbReference type="Google" id="ProtNLM"/>
    </source>
</evidence>
<dbReference type="Proteomes" id="UP001153954">
    <property type="component" value="Unassembled WGS sequence"/>
</dbReference>
<gene>
    <name evidence="1" type="ORF">EEDITHA_LOCUS19922</name>
</gene>
<dbReference type="EMBL" id="CAKOGL010000028">
    <property type="protein sequence ID" value="CAH2105694.1"/>
    <property type="molecule type" value="Genomic_DNA"/>
</dbReference>
<sequence length="66" mass="6949">MECAVRYADDTLLTARGGTFEKAASLAISGTAEAVRRIEALGLRVALNKSEAYSSMGLNVIHPLAP</sequence>
<organism evidence="1 2">
    <name type="scientific">Euphydryas editha</name>
    <name type="common">Edith's checkerspot</name>
    <dbReference type="NCBI Taxonomy" id="104508"/>
    <lineage>
        <taxon>Eukaryota</taxon>
        <taxon>Metazoa</taxon>
        <taxon>Ecdysozoa</taxon>
        <taxon>Arthropoda</taxon>
        <taxon>Hexapoda</taxon>
        <taxon>Insecta</taxon>
        <taxon>Pterygota</taxon>
        <taxon>Neoptera</taxon>
        <taxon>Endopterygota</taxon>
        <taxon>Lepidoptera</taxon>
        <taxon>Glossata</taxon>
        <taxon>Ditrysia</taxon>
        <taxon>Papilionoidea</taxon>
        <taxon>Nymphalidae</taxon>
        <taxon>Nymphalinae</taxon>
        <taxon>Euphydryas</taxon>
    </lineage>
</organism>
<protein>
    <recommendedName>
        <fullName evidence="3">Reverse transcriptase domain-containing protein</fullName>
    </recommendedName>
</protein>
<evidence type="ECO:0000313" key="1">
    <source>
        <dbReference type="EMBL" id="CAH2105694.1"/>
    </source>
</evidence>
<comment type="caution">
    <text evidence="1">The sequence shown here is derived from an EMBL/GenBank/DDBJ whole genome shotgun (WGS) entry which is preliminary data.</text>
</comment>
<name>A0AAU9V6C6_EUPED</name>
<evidence type="ECO:0000313" key="2">
    <source>
        <dbReference type="Proteomes" id="UP001153954"/>
    </source>
</evidence>
<keyword evidence="2" id="KW-1185">Reference proteome</keyword>
<proteinExistence type="predicted"/>
<dbReference type="AlphaFoldDB" id="A0AAU9V6C6"/>
<reference evidence="1" key="1">
    <citation type="submission" date="2022-03" db="EMBL/GenBank/DDBJ databases">
        <authorList>
            <person name="Tunstrom K."/>
        </authorList>
    </citation>
    <scope>NUCLEOTIDE SEQUENCE</scope>
</reference>